<reference evidence="2 3" key="1">
    <citation type="submission" date="2024-04" db="EMBL/GenBank/DDBJ databases">
        <title>Marinobacter sp. SBY-1.</title>
        <authorList>
            <person name="Pan C."/>
        </authorList>
    </citation>
    <scope>NUCLEOTIDE SEQUENCE [LARGE SCALE GENOMIC DNA]</scope>
    <source>
        <strain evidence="2 3">SBY-1</strain>
        <plasmid evidence="2 3">unnamed2</plasmid>
    </source>
</reference>
<evidence type="ECO:0000256" key="1">
    <source>
        <dbReference type="SAM" id="MobiDB-lite"/>
    </source>
</evidence>
<gene>
    <name evidence="2" type="ORF">AAGT77_20740</name>
</gene>
<dbReference type="EMBL" id="CP152382">
    <property type="protein sequence ID" value="XAF56185.1"/>
    <property type="molecule type" value="Genomic_DNA"/>
</dbReference>
<dbReference type="RefSeq" id="WP_342632733.1">
    <property type="nucleotide sequence ID" value="NZ_CP152382.1"/>
</dbReference>
<evidence type="ECO:0000313" key="3">
    <source>
        <dbReference type="Proteomes" id="UP001445268"/>
    </source>
</evidence>
<keyword evidence="3" id="KW-1185">Reference proteome</keyword>
<organism evidence="2 3">
    <name type="scientific">Marinobacter alkaliphilus</name>
    <dbReference type="NCBI Taxonomy" id="254719"/>
    <lineage>
        <taxon>Bacteria</taxon>
        <taxon>Pseudomonadati</taxon>
        <taxon>Pseudomonadota</taxon>
        <taxon>Gammaproteobacteria</taxon>
        <taxon>Pseudomonadales</taxon>
        <taxon>Marinobacteraceae</taxon>
        <taxon>Marinobacter</taxon>
    </lineage>
</organism>
<sequence length="138" mass="15235">MTVGIVDVYAAPGKRGDKIWCGLEQNGNRYVAWGATNVHGLAQGNVRGVLEFGHVSRNTKKPVWEVQREKIAKGYRLVGRYEVDFRTGKAVWAQSQAVSKPADAEPVNKPDTSAPSPTPVPKPPKIVMMRPSTPLWVW</sequence>
<proteinExistence type="predicted"/>
<dbReference type="Proteomes" id="UP001445268">
    <property type="component" value="Plasmid unnamed2"/>
</dbReference>
<geneLocation type="plasmid" evidence="2 3">
    <name>unnamed2</name>
</geneLocation>
<feature type="region of interest" description="Disordered" evidence="1">
    <location>
        <begin position="95"/>
        <end position="125"/>
    </location>
</feature>
<keyword evidence="2" id="KW-0614">Plasmid</keyword>
<evidence type="ECO:0008006" key="4">
    <source>
        <dbReference type="Google" id="ProtNLM"/>
    </source>
</evidence>
<evidence type="ECO:0000313" key="2">
    <source>
        <dbReference type="EMBL" id="XAF56185.1"/>
    </source>
</evidence>
<name>A0ABZ3E8Z6_9GAMM</name>
<accession>A0ABZ3E8Z6</accession>
<protein>
    <recommendedName>
        <fullName evidence="4">WG repeat-containing protein</fullName>
    </recommendedName>
</protein>